<evidence type="ECO:0000313" key="2">
    <source>
        <dbReference type="EMBL" id="SOQ58960.1"/>
    </source>
</evidence>
<sequence length="85" mass="9417">MPDSGPSLCSVLNPHAWFDPQRLHPEGEWSWGTEGRNTFRWRVANRAAWPPGQRSASRPAALHCDPLPSASTRSDRTGSVLTPLQ</sequence>
<dbReference type="AlphaFoldDB" id="A0A2H1X0S4"/>
<evidence type="ECO:0000256" key="1">
    <source>
        <dbReference type="SAM" id="MobiDB-lite"/>
    </source>
</evidence>
<accession>A0A2H1X0S4</accession>
<reference evidence="2" key="1">
    <citation type="submission" date="2016-07" db="EMBL/GenBank/DDBJ databases">
        <authorList>
            <person name="Bretaudeau A."/>
        </authorList>
    </citation>
    <scope>NUCLEOTIDE SEQUENCE</scope>
    <source>
        <strain evidence="2">Rice</strain>
        <tissue evidence="2">Whole body</tissue>
    </source>
</reference>
<protein>
    <submittedName>
        <fullName evidence="2">SFRICE_030076</fullName>
    </submittedName>
</protein>
<organism evidence="2">
    <name type="scientific">Spodoptera frugiperda</name>
    <name type="common">Fall armyworm</name>
    <dbReference type="NCBI Taxonomy" id="7108"/>
    <lineage>
        <taxon>Eukaryota</taxon>
        <taxon>Metazoa</taxon>
        <taxon>Ecdysozoa</taxon>
        <taxon>Arthropoda</taxon>
        <taxon>Hexapoda</taxon>
        <taxon>Insecta</taxon>
        <taxon>Pterygota</taxon>
        <taxon>Neoptera</taxon>
        <taxon>Endopterygota</taxon>
        <taxon>Lepidoptera</taxon>
        <taxon>Glossata</taxon>
        <taxon>Ditrysia</taxon>
        <taxon>Noctuoidea</taxon>
        <taxon>Noctuidae</taxon>
        <taxon>Amphipyrinae</taxon>
        <taxon>Spodoptera</taxon>
    </lineage>
</organism>
<dbReference type="EMBL" id="ODYU01012563">
    <property type="protein sequence ID" value="SOQ58960.1"/>
    <property type="molecule type" value="Genomic_DNA"/>
</dbReference>
<feature type="compositionally biased region" description="Polar residues" evidence="1">
    <location>
        <begin position="69"/>
        <end position="85"/>
    </location>
</feature>
<proteinExistence type="predicted"/>
<feature type="region of interest" description="Disordered" evidence="1">
    <location>
        <begin position="50"/>
        <end position="85"/>
    </location>
</feature>
<gene>
    <name evidence="2" type="ORF">SFRICE_030076</name>
</gene>
<name>A0A2H1X0S4_SPOFR</name>